<dbReference type="SUPFAM" id="SSF56112">
    <property type="entry name" value="Protein kinase-like (PK-like)"/>
    <property type="match status" value="1"/>
</dbReference>
<gene>
    <name evidence="2" type="ORF">NEOLEDRAFT_213337</name>
</gene>
<dbReference type="EMBL" id="KV425565">
    <property type="protein sequence ID" value="KZT26822.1"/>
    <property type="molecule type" value="Genomic_DNA"/>
</dbReference>
<dbReference type="GO" id="GO:0004674">
    <property type="term" value="F:protein serine/threonine kinase activity"/>
    <property type="evidence" value="ECO:0007669"/>
    <property type="project" value="TreeGrafter"/>
</dbReference>
<evidence type="ECO:0000259" key="1">
    <source>
        <dbReference type="PROSITE" id="PS50011"/>
    </source>
</evidence>
<dbReference type="GO" id="GO:0005524">
    <property type="term" value="F:ATP binding"/>
    <property type="evidence" value="ECO:0007669"/>
    <property type="project" value="InterPro"/>
</dbReference>
<keyword evidence="2" id="KW-0808">Transferase</keyword>
<dbReference type="PROSITE" id="PS50011">
    <property type="entry name" value="PROTEIN_KINASE_DOM"/>
    <property type="match status" value="1"/>
</dbReference>
<dbReference type="SMART" id="SM00220">
    <property type="entry name" value="S_TKc"/>
    <property type="match status" value="1"/>
</dbReference>
<dbReference type="InParanoid" id="A0A165TKZ0"/>
<dbReference type="Gene3D" id="1.10.510.10">
    <property type="entry name" value="Transferase(Phosphotransferase) domain 1"/>
    <property type="match status" value="1"/>
</dbReference>
<dbReference type="InterPro" id="IPR008271">
    <property type="entry name" value="Ser/Thr_kinase_AS"/>
</dbReference>
<feature type="domain" description="Protein kinase" evidence="1">
    <location>
        <begin position="1"/>
        <end position="238"/>
    </location>
</feature>
<reference evidence="2 3" key="1">
    <citation type="journal article" date="2016" name="Mol. Biol. Evol.">
        <title>Comparative Genomics of Early-Diverging Mushroom-Forming Fungi Provides Insights into the Origins of Lignocellulose Decay Capabilities.</title>
        <authorList>
            <person name="Nagy L.G."/>
            <person name="Riley R."/>
            <person name="Tritt A."/>
            <person name="Adam C."/>
            <person name="Daum C."/>
            <person name="Floudas D."/>
            <person name="Sun H."/>
            <person name="Yadav J.S."/>
            <person name="Pangilinan J."/>
            <person name="Larsson K.H."/>
            <person name="Matsuura K."/>
            <person name="Barry K."/>
            <person name="Labutti K."/>
            <person name="Kuo R."/>
            <person name="Ohm R.A."/>
            <person name="Bhattacharya S.S."/>
            <person name="Shirouzu T."/>
            <person name="Yoshinaga Y."/>
            <person name="Martin F.M."/>
            <person name="Grigoriev I.V."/>
            <person name="Hibbett D.S."/>
        </authorList>
    </citation>
    <scope>NUCLEOTIDE SEQUENCE [LARGE SCALE GENOMIC DNA]</scope>
    <source>
        <strain evidence="2 3">HHB14362 ss-1</strain>
    </source>
</reference>
<sequence>MKPLIGDTVDIVIKVLRFDSESNDLDAMTRRLLREVNAWHRLHSAYVLPFYGLCYGIGFMDVRDVLPGLVSPFCKKGTVMAYMDNMKNADNLPALKLAMATGIAKGLQYLHSTDINIIHGDLKPANVLISEDGRPLLADFGRSKILDVKGFTHSLQANSTAYTAPEILWSGVDDVVNEVDRRSDMYSLGMTMWAIYAGKPPFEGKHPFQIALSVSKYKKGPHMPDHFERGVRDLIQGC</sequence>
<dbReference type="InterPro" id="IPR011009">
    <property type="entry name" value="Kinase-like_dom_sf"/>
</dbReference>
<organism evidence="2 3">
    <name type="scientific">Neolentinus lepideus HHB14362 ss-1</name>
    <dbReference type="NCBI Taxonomy" id="1314782"/>
    <lineage>
        <taxon>Eukaryota</taxon>
        <taxon>Fungi</taxon>
        <taxon>Dikarya</taxon>
        <taxon>Basidiomycota</taxon>
        <taxon>Agaricomycotina</taxon>
        <taxon>Agaricomycetes</taxon>
        <taxon>Gloeophyllales</taxon>
        <taxon>Gloeophyllaceae</taxon>
        <taxon>Neolentinus</taxon>
    </lineage>
</organism>
<evidence type="ECO:0000313" key="3">
    <source>
        <dbReference type="Proteomes" id="UP000076761"/>
    </source>
</evidence>
<dbReference type="PANTHER" id="PTHR44329:SF214">
    <property type="entry name" value="PROTEIN KINASE DOMAIN-CONTAINING PROTEIN"/>
    <property type="match status" value="1"/>
</dbReference>
<proteinExistence type="predicted"/>
<dbReference type="PANTHER" id="PTHR44329">
    <property type="entry name" value="SERINE/THREONINE-PROTEIN KINASE TNNI3K-RELATED"/>
    <property type="match status" value="1"/>
</dbReference>
<protein>
    <submittedName>
        <fullName evidence="2">Kinase-like protein</fullName>
    </submittedName>
</protein>
<dbReference type="Proteomes" id="UP000076761">
    <property type="component" value="Unassembled WGS sequence"/>
</dbReference>
<keyword evidence="3" id="KW-1185">Reference proteome</keyword>
<dbReference type="InterPro" id="IPR051681">
    <property type="entry name" value="Ser/Thr_Kinases-Pseudokinases"/>
</dbReference>
<name>A0A165TKZ0_9AGAM</name>
<dbReference type="InterPro" id="IPR000719">
    <property type="entry name" value="Prot_kinase_dom"/>
</dbReference>
<keyword evidence="2" id="KW-0418">Kinase</keyword>
<dbReference type="STRING" id="1314782.A0A165TKZ0"/>
<dbReference type="Pfam" id="PF00069">
    <property type="entry name" value="Pkinase"/>
    <property type="match status" value="1"/>
</dbReference>
<dbReference type="OrthoDB" id="3260205at2759"/>
<accession>A0A165TKZ0</accession>
<evidence type="ECO:0000313" key="2">
    <source>
        <dbReference type="EMBL" id="KZT26822.1"/>
    </source>
</evidence>
<dbReference type="PROSITE" id="PS00108">
    <property type="entry name" value="PROTEIN_KINASE_ST"/>
    <property type="match status" value="1"/>
</dbReference>
<dbReference type="AlphaFoldDB" id="A0A165TKZ0"/>